<feature type="transmembrane region" description="Helical" evidence="18">
    <location>
        <begin position="1234"/>
        <end position="1254"/>
    </location>
</feature>
<evidence type="ECO:0000256" key="2">
    <source>
        <dbReference type="ARBA" id="ARBA00004245"/>
    </source>
</evidence>
<dbReference type="InterPro" id="IPR000980">
    <property type="entry name" value="SH2"/>
</dbReference>
<evidence type="ECO:0000256" key="9">
    <source>
        <dbReference type="ARBA" id="ARBA00022859"/>
    </source>
</evidence>
<evidence type="ECO:0000256" key="18">
    <source>
        <dbReference type="SAM" id="Phobius"/>
    </source>
</evidence>
<evidence type="ECO:0000256" key="17">
    <source>
        <dbReference type="SAM" id="MobiDB-lite"/>
    </source>
</evidence>
<dbReference type="PROSITE" id="PS50262">
    <property type="entry name" value="G_PROTEIN_RECEP_F1_2"/>
    <property type="match status" value="1"/>
</dbReference>
<evidence type="ECO:0000259" key="20">
    <source>
        <dbReference type="PROSITE" id="PS50262"/>
    </source>
</evidence>
<dbReference type="PROSITE" id="PS50001">
    <property type="entry name" value="SH2"/>
    <property type="match status" value="1"/>
</dbReference>
<evidence type="ECO:0000256" key="10">
    <source>
        <dbReference type="ARBA" id="ARBA00022889"/>
    </source>
</evidence>
<gene>
    <name evidence="21" type="ORF">FQA47_014989</name>
</gene>
<keyword evidence="5" id="KW-0963">Cytoplasm</keyword>
<keyword evidence="10" id="KW-0130">Cell adhesion</keyword>
<comment type="similarity">
    <text evidence="16">Belongs to the G-protein coupled receptor 1 family.</text>
</comment>
<dbReference type="Pfam" id="PF22669">
    <property type="entry name" value="Exo_endo_phos2"/>
    <property type="match status" value="1"/>
</dbReference>
<dbReference type="GO" id="GO:0007155">
    <property type="term" value="P:cell adhesion"/>
    <property type="evidence" value="ECO:0007669"/>
    <property type="project" value="UniProtKB-KW"/>
</dbReference>
<dbReference type="Gene3D" id="3.60.10.10">
    <property type="entry name" value="Endonuclease/exonuclease/phosphatase"/>
    <property type="match status" value="1"/>
</dbReference>
<dbReference type="InterPro" id="IPR057510">
    <property type="entry name" value="C2_SHIP1-2_first"/>
</dbReference>
<feature type="region of interest" description="Disordered" evidence="17">
    <location>
        <begin position="1508"/>
        <end position="1527"/>
    </location>
</feature>
<feature type="compositionally biased region" description="Polar residues" evidence="17">
    <location>
        <begin position="1045"/>
        <end position="1056"/>
    </location>
</feature>
<dbReference type="PRINTS" id="PR01157">
    <property type="entry name" value="P2YPURNOCPTR"/>
</dbReference>
<dbReference type="SUPFAM" id="SSF56219">
    <property type="entry name" value="DNase I-like"/>
    <property type="match status" value="1"/>
</dbReference>
<keyword evidence="16" id="KW-0675">Receptor</keyword>
<dbReference type="EMBL" id="WKFB01000909">
    <property type="protein sequence ID" value="KAF6716929.1"/>
    <property type="molecule type" value="Genomic_DNA"/>
</dbReference>
<dbReference type="Pfam" id="PF24147">
    <property type="entry name" value="C2_SHIP1-2_2nd"/>
    <property type="match status" value="1"/>
</dbReference>
<dbReference type="InterPro" id="IPR036860">
    <property type="entry name" value="SH2_dom_sf"/>
</dbReference>
<evidence type="ECO:0000256" key="15">
    <source>
        <dbReference type="PROSITE-ProRule" id="PRU00191"/>
    </source>
</evidence>
<keyword evidence="11 18" id="KW-1133">Transmembrane helix</keyword>
<dbReference type="SMART" id="SM00252">
    <property type="entry name" value="SH2"/>
    <property type="match status" value="1"/>
</dbReference>
<keyword evidence="8" id="KW-0378">Hydrolase</keyword>
<dbReference type="GO" id="GO:0004445">
    <property type="term" value="F:inositol-polyphosphate 5-phosphatase activity"/>
    <property type="evidence" value="ECO:0007669"/>
    <property type="project" value="TreeGrafter"/>
</dbReference>
<evidence type="ECO:0000256" key="8">
    <source>
        <dbReference type="ARBA" id="ARBA00022801"/>
    </source>
</evidence>
<keyword evidence="9" id="KW-0391">Immunity</keyword>
<keyword evidence="12 15" id="KW-0727">SH2 domain</keyword>
<feature type="compositionally biased region" description="Low complexity" evidence="17">
    <location>
        <begin position="988"/>
        <end position="997"/>
    </location>
</feature>
<keyword evidence="16" id="KW-0297">G-protein coupled receptor</keyword>
<comment type="subcellular location">
    <subcellularLocation>
        <location evidence="2">Cytoplasm</location>
        <location evidence="2">Cytoskeleton</location>
    </subcellularLocation>
    <subcellularLocation>
        <location evidence="1">Membrane</location>
        <topology evidence="1">Peripheral membrane protein</topology>
    </subcellularLocation>
</comment>
<evidence type="ECO:0000256" key="11">
    <source>
        <dbReference type="ARBA" id="ARBA00022989"/>
    </source>
</evidence>
<dbReference type="PROSITE" id="PS00237">
    <property type="entry name" value="G_PROTEIN_RECEP_F1_1"/>
    <property type="match status" value="1"/>
</dbReference>
<dbReference type="GO" id="GO:0046856">
    <property type="term" value="P:phosphatidylinositol dephosphorylation"/>
    <property type="evidence" value="ECO:0007669"/>
    <property type="project" value="InterPro"/>
</dbReference>
<dbReference type="GO" id="GO:0016020">
    <property type="term" value="C:membrane"/>
    <property type="evidence" value="ECO:0007669"/>
    <property type="project" value="UniProtKB-SubCell"/>
</dbReference>
<dbReference type="GO" id="GO:0002376">
    <property type="term" value="P:immune system process"/>
    <property type="evidence" value="ECO:0007669"/>
    <property type="project" value="UniProtKB-KW"/>
</dbReference>
<dbReference type="EC" id="3.1.3.86" evidence="4"/>
<evidence type="ECO:0000256" key="3">
    <source>
        <dbReference type="ARBA" id="ARBA00008734"/>
    </source>
</evidence>
<keyword evidence="7 16" id="KW-0812">Transmembrane</keyword>
<dbReference type="FunFam" id="3.60.10.10:FF:000005">
    <property type="entry name" value="phosphatidylinositol 3,4,5-trisphosphate 5-phosphatase 1"/>
    <property type="match status" value="1"/>
</dbReference>
<keyword evidence="6" id="KW-0597">Phosphoprotein</keyword>
<accession>A0A834BT89</accession>
<dbReference type="GO" id="GO:0034485">
    <property type="term" value="F:phosphatidylinositol-3,4,5-trisphosphate 5-phosphatase activity"/>
    <property type="evidence" value="ECO:0007669"/>
    <property type="project" value="UniProtKB-EC"/>
</dbReference>
<dbReference type="GO" id="GO:0005856">
    <property type="term" value="C:cytoskeleton"/>
    <property type="evidence" value="ECO:0007669"/>
    <property type="project" value="UniProtKB-SubCell"/>
</dbReference>
<name>A0A834BT89_ORYME</name>
<dbReference type="GO" id="GO:0050776">
    <property type="term" value="P:regulation of immune response"/>
    <property type="evidence" value="ECO:0007669"/>
    <property type="project" value="TreeGrafter"/>
</dbReference>
<feature type="region of interest" description="Disordered" evidence="17">
    <location>
        <begin position="970"/>
        <end position="1009"/>
    </location>
</feature>
<feature type="compositionally biased region" description="Polar residues" evidence="17">
    <location>
        <begin position="1064"/>
        <end position="1081"/>
    </location>
</feature>
<dbReference type="Pfam" id="PF00017">
    <property type="entry name" value="SH2"/>
    <property type="match status" value="1"/>
</dbReference>
<dbReference type="Gene3D" id="3.30.505.10">
    <property type="entry name" value="SH2 domain"/>
    <property type="match status" value="1"/>
</dbReference>
<feature type="region of interest" description="Disordered" evidence="17">
    <location>
        <begin position="105"/>
        <end position="140"/>
    </location>
</feature>
<dbReference type="PRINTS" id="PR00401">
    <property type="entry name" value="SH2DOMAIN"/>
</dbReference>
<evidence type="ECO:0000256" key="13">
    <source>
        <dbReference type="ARBA" id="ARBA00023136"/>
    </source>
</evidence>
<dbReference type="InterPro" id="IPR017452">
    <property type="entry name" value="GPCR_Rhodpsn_7TM"/>
</dbReference>
<feature type="region of interest" description="Disordered" evidence="17">
    <location>
        <begin position="868"/>
        <end position="888"/>
    </location>
</feature>
<keyword evidence="16" id="KW-0807">Transducer</keyword>
<dbReference type="PRINTS" id="PR00237">
    <property type="entry name" value="GPCRRHODOPSN"/>
</dbReference>
<dbReference type="Proteomes" id="UP000646548">
    <property type="component" value="Unassembled WGS sequence"/>
</dbReference>
<sequence>MALAPWYHRDISRVHAEELLARAGRDGSFLVRDSESVPGAYALCLLFQCHVHTYRILPDADGLLAVQTTQGVQVNCFRTLEDLVLGYNHPHKGLVFPLLHPVHRDTDQGEESSDDEKPPLAPPVSGSTVSLTGPPAKPASSAPFLERLQELNTSSVAGEVIGLLSEYLWRELPLDIENMHKGATTLCHLKRTLGSACQGLNSEIDLTLSSLETLAKVFDHPSCSIPLSKVQGPEMEIDNLLCKISALANLLSSLEKKVLKALQDAVTNHNLAVQPTPPSPTNVPPVQSQAEQLPVHSFQVKMLRYGRQTVSVDVNSGVVLFDKRVGSFSTERVSHARILQIVKLQSTPAKVRLVVDSYHNAPREMTFESARKCDAFCQLLLLMKTRQCQRPEPDLVSVFVGTWNMGGSPPPRSLQSWVTCCGLGHTPDESVALLPHDIYALGTQENPQGEREWTEHIKATLHSCTQIHFKQVAVQSLWNMRLAVFVKPEHEGRISHVNTASVKTGLGNTLGNKGAVGVSFFFGGTSFGFVNCHLTSGSDKVLRRNQNYVDILRLLSLGDKHLSAFDISLQFTHLFWCGDLNYRLDLDVQDILKHVSRREFEELACADQLTQERHKRKAFLNFKEEKITFPPTYRYERGSRGCYLWQKYKTSGVRVNVPSWCDRILWKSYPETHIVCSAYGCTDDVFTSDHSPVFATFQVGVTSQSNSKRDSSLERAWIELEGIEAIVKTASKAKFFIEFYSSCLEEMCCSSENDSQSCYVPGFLKLSWSFKQLPKLLPLMSDMEHLQDQHLLLSVKSCDGFESYGECCVALHSLTGASEKFETFLSHRGEEMGSIRGRVRVHVPKDRRATRQKIYELFCFEKDDKSPGRGRMSPAATRITGSRSSGVTPKVMASSFTNPAYFLFEGGVSATQSGRSPLLEKRSSALQLPKISERQGFDRRPCRRSDFTEIEIPAVLPQCSLTSDFPASQTSSSYQLFPAQSPSPIPPSSNNLLSQPQEQTSQPREKSQGKLLIAQDCTTPDSPSSTYMNHPAIIRQKNRRDPHQNHLTRNNVTQAVKSPPALPYTQTHVQKSHFSSAWQAPSPQPHGPSGPTGDNSLTALQMAKSLSEVSFFPSEQGSPSFLNKRDNSRNGPFKHGDQCYSWEKEVSVLRGAPETVRELLCSLGLQTYTYGLSMNGWDDLDYFRFHACPAAVTRRHGRSHHQLQRSQLVRKVFGNLKLQLPLRRGVQVHLASCSYGLVFVVGFLLNAIALWIFLKMRPWNPSMVFMFHLSLSDFLYVLSLPTLIYYYARNHWPFGVAICKIVRFLFYANLYCSILFLTCISVHRYLGICHPIKALTLVKSRHAHIVCASVWAVVTVCLIPNIIFVTTSRRDNDTVCHDTTSQGAFEEYVDYSSVVMVLLFGVPFLVIMTRAVCQPAGQELTAEVNQAHHCGSGGVCCELVPFHITRTIYYTARVLDLNCEFLNIVNFTYKITRPLASMNSCIDPILYFLAGDHYRSKLMFALTRKRQMTTSQRPDPRHPQQQHESDL</sequence>
<keyword evidence="13 18" id="KW-0472">Membrane</keyword>
<dbReference type="Pfam" id="PF24150">
    <property type="entry name" value="C2_SHIP1-2_first"/>
    <property type="match status" value="1"/>
</dbReference>
<feature type="compositionally biased region" description="Basic and acidic residues" evidence="17">
    <location>
        <begin position="1514"/>
        <end position="1527"/>
    </location>
</feature>
<dbReference type="InterPro" id="IPR036691">
    <property type="entry name" value="Endo/exonu/phosph_ase_sf"/>
</dbReference>
<dbReference type="Pfam" id="PF00001">
    <property type="entry name" value="7tm_1"/>
    <property type="match status" value="1"/>
</dbReference>
<evidence type="ECO:0000256" key="5">
    <source>
        <dbReference type="ARBA" id="ARBA00022490"/>
    </source>
</evidence>
<feature type="transmembrane region" description="Helical" evidence="18">
    <location>
        <begin position="1266"/>
        <end position="1288"/>
    </location>
</feature>
<feature type="transmembrane region" description="Helical" evidence="18">
    <location>
        <begin position="1294"/>
        <end position="1322"/>
    </location>
</feature>
<feature type="region of interest" description="Disordered" evidence="17">
    <location>
        <begin position="1035"/>
        <end position="1097"/>
    </location>
</feature>
<evidence type="ECO:0000313" key="21">
    <source>
        <dbReference type="EMBL" id="KAF6716929.1"/>
    </source>
</evidence>
<feature type="domain" description="SH2" evidence="19">
    <location>
        <begin position="6"/>
        <end position="102"/>
    </location>
</feature>
<dbReference type="PANTHER" id="PTHR46051">
    <property type="entry name" value="SH2 DOMAIN-CONTAINING PROTEIN"/>
    <property type="match status" value="1"/>
</dbReference>
<comment type="similarity">
    <text evidence="3">Belongs to the inositol 1,4,5-trisphosphate 5-phosphatase family.</text>
</comment>
<evidence type="ECO:0000313" key="22">
    <source>
        <dbReference type="Proteomes" id="UP000646548"/>
    </source>
</evidence>
<dbReference type="InterPro" id="IPR000300">
    <property type="entry name" value="IPPc"/>
</dbReference>
<evidence type="ECO:0000256" key="12">
    <source>
        <dbReference type="ARBA" id="ARBA00022999"/>
    </source>
</evidence>
<evidence type="ECO:0000256" key="16">
    <source>
        <dbReference type="RuleBase" id="RU000688"/>
    </source>
</evidence>
<evidence type="ECO:0000256" key="14">
    <source>
        <dbReference type="ARBA" id="ARBA00023212"/>
    </source>
</evidence>
<dbReference type="PANTHER" id="PTHR46051:SF8">
    <property type="entry name" value="PHOSPHATIDYLINOSITOL 3,4,5-TRISPHOSPHATE 5-PHOSPHATASE 2B"/>
    <property type="match status" value="1"/>
</dbReference>
<evidence type="ECO:0000256" key="6">
    <source>
        <dbReference type="ARBA" id="ARBA00022553"/>
    </source>
</evidence>
<evidence type="ECO:0000259" key="19">
    <source>
        <dbReference type="PROSITE" id="PS50001"/>
    </source>
</evidence>
<dbReference type="SMART" id="SM00128">
    <property type="entry name" value="IPPc"/>
    <property type="match status" value="1"/>
</dbReference>
<dbReference type="GO" id="GO:0043569">
    <property type="term" value="P:negative regulation of insulin-like growth factor receptor signaling pathway"/>
    <property type="evidence" value="ECO:0007669"/>
    <property type="project" value="TreeGrafter"/>
</dbReference>
<dbReference type="CDD" id="cd10343">
    <property type="entry name" value="SH2_SHIP"/>
    <property type="match status" value="1"/>
</dbReference>
<dbReference type="GO" id="GO:0005829">
    <property type="term" value="C:cytosol"/>
    <property type="evidence" value="ECO:0007669"/>
    <property type="project" value="TreeGrafter"/>
</dbReference>
<keyword evidence="14" id="KW-0206">Cytoskeleton</keyword>
<evidence type="ECO:0000256" key="7">
    <source>
        <dbReference type="ARBA" id="ARBA00022692"/>
    </source>
</evidence>
<dbReference type="GO" id="GO:0004930">
    <property type="term" value="F:G protein-coupled receptor activity"/>
    <property type="evidence" value="ECO:0007669"/>
    <property type="project" value="UniProtKB-KW"/>
</dbReference>
<dbReference type="Gene3D" id="1.20.1070.10">
    <property type="entry name" value="Rhodopsin 7-helix transmembrane proteins"/>
    <property type="match status" value="1"/>
</dbReference>
<proteinExistence type="inferred from homology"/>
<feature type="transmembrane region" description="Helical" evidence="18">
    <location>
        <begin position="1391"/>
        <end position="1413"/>
    </location>
</feature>
<evidence type="ECO:0000256" key="4">
    <source>
        <dbReference type="ARBA" id="ARBA00012981"/>
    </source>
</evidence>
<feature type="domain" description="G-protein coupled receptors family 1 profile" evidence="20">
    <location>
        <begin position="1245"/>
        <end position="1487"/>
    </location>
</feature>
<feature type="transmembrane region" description="Helical" evidence="18">
    <location>
        <begin position="1343"/>
        <end position="1364"/>
    </location>
</feature>
<dbReference type="SUPFAM" id="SSF55550">
    <property type="entry name" value="SH2 domain"/>
    <property type="match status" value="1"/>
</dbReference>
<reference evidence="21" key="1">
    <citation type="journal article" name="BMC Genomics">
        <title>Long-read sequencing and de novo genome assembly of marine medaka (Oryzias melastigma).</title>
        <authorList>
            <person name="Liang P."/>
            <person name="Saqib H.S.A."/>
            <person name="Ni X."/>
            <person name="Shen Y."/>
        </authorList>
    </citation>
    <scope>NUCLEOTIDE SEQUENCE</scope>
    <source>
        <strain evidence="21">Bigg-433</strain>
    </source>
</reference>
<dbReference type="InterPro" id="IPR057509">
    <property type="entry name" value="C2_SHIP1-2_2nd"/>
</dbReference>
<dbReference type="InterPro" id="IPR000276">
    <property type="entry name" value="GPCR_Rhodpsn"/>
</dbReference>
<evidence type="ECO:0000256" key="1">
    <source>
        <dbReference type="ARBA" id="ARBA00004170"/>
    </source>
</evidence>
<dbReference type="SUPFAM" id="SSF81321">
    <property type="entry name" value="Family A G protein-coupled receptor-like"/>
    <property type="match status" value="1"/>
</dbReference>
<comment type="caution">
    <text evidence="21">The sequence shown here is derived from an EMBL/GenBank/DDBJ whole genome shotgun (WGS) entry which is preliminary data.</text>
</comment>
<organism evidence="21 22">
    <name type="scientific">Oryzias melastigma</name>
    <name type="common">Marine medaka</name>
    <dbReference type="NCBI Taxonomy" id="30732"/>
    <lineage>
        <taxon>Eukaryota</taxon>
        <taxon>Metazoa</taxon>
        <taxon>Chordata</taxon>
        <taxon>Craniata</taxon>
        <taxon>Vertebrata</taxon>
        <taxon>Euteleostomi</taxon>
        <taxon>Actinopterygii</taxon>
        <taxon>Neopterygii</taxon>
        <taxon>Teleostei</taxon>
        <taxon>Neoteleostei</taxon>
        <taxon>Acanthomorphata</taxon>
        <taxon>Ovalentaria</taxon>
        <taxon>Atherinomorphae</taxon>
        <taxon>Beloniformes</taxon>
        <taxon>Adrianichthyidae</taxon>
        <taxon>Oryziinae</taxon>
        <taxon>Oryzias</taxon>
    </lineage>
</organism>
<protein>
    <recommendedName>
        <fullName evidence="4">phosphatidylinositol-3,4,5-trisphosphate 5-phosphatase</fullName>
        <ecNumber evidence="4">3.1.3.86</ecNumber>
    </recommendedName>
</protein>